<protein>
    <submittedName>
        <fullName evidence="5">Unannotated protein</fullName>
    </submittedName>
</protein>
<dbReference type="EMBL" id="CAEZTB010000098">
    <property type="protein sequence ID" value="CAB4558467.1"/>
    <property type="molecule type" value="Genomic_DNA"/>
</dbReference>
<gene>
    <name evidence="5" type="ORF">UFOPK1581_00628</name>
</gene>
<dbReference type="InterPro" id="IPR017703">
    <property type="entry name" value="YgfZ/GCV_T_CS"/>
</dbReference>
<proteinExistence type="predicted"/>
<accession>A0A6J6D3Q4</accession>
<dbReference type="GO" id="GO:0016226">
    <property type="term" value="P:iron-sulfur cluster assembly"/>
    <property type="evidence" value="ECO:0007669"/>
    <property type="project" value="TreeGrafter"/>
</dbReference>
<dbReference type="PANTHER" id="PTHR22602:SF0">
    <property type="entry name" value="TRANSFERASE CAF17, MITOCHONDRIAL-RELATED"/>
    <property type="match status" value="1"/>
</dbReference>
<dbReference type="NCBIfam" id="TIGR03317">
    <property type="entry name" value="ygfZ_signature"/>
    <property type="match status" value="1"/>
</dbReference>
<dbReference type="PIRSF" id="PIRSF006487">
    <property type="entry name" value="GcvT"/>
    <property type="match status" value="1"/>
</dbReference>
<dbReference type="SUPFAM" id="SSF101790">
    <property type="entry name" value="Aminomethyltransferase beta-barrel domain"/>
    <property type="match status" value="1"/>
</dbReference>
<dbReference type="Gene3D" id="3.30.1360.120">
    <property type="entry name" value="Probable tRNA modification gtpase trme, domain 1"/>
    <property type="match status" value="1"/>
</dbReference>
<dbReference type="SUPFAM" id="SSF103025">
    <property type="entry name" value="Folate-binding domain"/>
    <property type="match status" value="1"/>
</dbReference>
<evidence type="ECO:0000256" key="2">
    <source>
        <dbReference type="ARBA" id="ARBA00022946"/>
    </source>
</evidence>
<dbReference type="AlphaFoldDB" id="A0A6J6D3Q4"/>
<dbReference type="InterPro" id="IPR027266">
    <property type="entry name" value="TrmE/GcvT-like"/>
</dbReference>
<organism evidence="5">
    <name type="scientific">freshwater metagenome</name>
    <dbReference type="NCBI Taxonomy" id="449393"/>
    <lineage>
        <taxon>unclassified sequences</taxon>
        <taxon>metagenomes</taxon>
        <taxon>ecological metagenomes</taxon>
    </lineage>
</organism>
<dbReference type="Pfam" id="PF08669">
    <property type="entry name" value="GCV_T_C"/>
    <property type="match status" value="1"/>
</dbReference>
<feature type="domain" description="Aminomethyltransferase C-terminal" evidence="4">
    <location>
        <begin position="245"/>
        <end position="317"/>
    </location>
</feature>
<evidence type="ECO:0000313" key="5">
    <source>
        <dbReference type="EMBL" id="CAB4558467.1"/>
    </source>
</evidence>
<comment type="subcellular location">
    <subcellularLocation>
        <location evidence="1">Mitochondrion</location>
    </subcellularLocation>
</comment>
<dbReference type="GO" id="GO:0005739">
    <property type="term" value="C:mitochondrion"/>
    <property type="evidence" value="ECO:0007669"/>
    <property type="project" value="UniProtKB-SubCell"/>
</dbReference>
<evidence type="ECO:0000256" key="3">
    <source>
        <dbReference type="ARBA" id="ARBA00023128"/>
    </source>
</evidence>
<keyword evidence="3" id="KW-0496">Mitochondrion</keyword>
<reference evidence="5" key="1">
    <citation type="submission" date="2020-05" db="EMBL/GenBank/DDBJ databases">
        <authorList>
            <person name="Chiriac C."/>
            <person name="Salcher M."/>
            <person name="Ghai R."/>
            <person name="Kavagutti S V."/>
        </authorList>
    </citation>
    <scope>NUCLEOTIDE SEQUENCE</scope>
</reference>
<dbReference type="InterPro" id="IPR013977">
    <property type="entry name" value="GcvT_C"/>
</dbReference>
<dbReference type="InterPro" id="IPR029043">
    <property type="entry name" value="GcvT/YgfZ_C"/>
</dbReference>
<evidence type="ECO:0000259" key="4">
    <source>
        <dbReference type="Pfam" id="PF08669"/>
    </source>
</evidence>
<dbReference type="InterPro" id="IPR045179">
    <property type="entry name" value="YgfZ/GcvT"/>
</dbReference>
<keyword evidence="2" id="KW-0809">Transit peptide</keyword>
<dbReference type="PANTHER" id="PTHR22602">
    <property type="entry name" value="TRANSFERASE CAF17, MITOCHONDRIAL-RELATED"/>
    <property type="match status" value="1"/>
</dbReference>
<name>A0A6J6D3Q4_9ZZZZ</name>
<evidence type="ECO:0000256" key="1">
    <source>
        <dbReference type="ARBA" id="ARBA00004173"/>
    </source>
</evidence>
<sequence>MQVKQHYGNPMIEQRSLFEGDSVCLMDPVGIICVSGVDRLAWLHSLLSQNLKNLKPGESAEALLLDPQGHIEQLIKIIDDGETTWLMVNRENTEALLSWLSKMVFRMKVQLSDRSADFAVVGATISKPELAFVSNFQPLIWKDGWPAVTPGGYRYSTREVNYSWFEHLVEASKLDDLVGQLSLAGTMAADALRVAAGRPLAASEVDEKSLPHELDLLSTAVHLSKGCYRGQESVAKVHNLGHPPRRLTFLHLDGSEHSLPDVGDEVRVSGQDKVVGKVTSAAQHFEMGPIALAVISRSVAEDASVEVSSSGGLIAATQEIIVPQSAGKVVEVPKLPRLKLGGSSKPPKLGE</sequence>